<reference evidence="1" key="1">
    <citation type="submission" date="2016-07" db="EMBL/GenBank/DDBJ databases">
        <title>De novo transcriptome assembly of four accessions of the metal hyperaccumulator plant Noccaea caerulescens.</title>
        <authorList>
            <person name="Blande D."/>
            <person name="Halimaa P."/>
            <person name="Tervahauta A.I."/>
            <person name="Aarts M.G."/>
            <person name="Karenlampi S.O."/>
        </authorList>
    </citation>
    <scope>NUCLEOTIDE SEQUENCE</scope>
</reference>
<proteinExistence type="predicted"/>
<gene>
    <name evidence="1" type="ORF">LE_TR19156_c1_g1_i1_g.61367</name>
</gene>
<organism evidence="1">
    <name type="scientific">Noccaea caerulescens</name>
    <name type="common">Alpine penny-cress</name>
    <name type="synonym">Thlaspi caerulescens</name>
    <dbReference type="NCBI Taxonomy" id="107243"/>
    <lineage>
        <taxon>Eukaryota</taxon>
        <taxon>Viridiplantae</taxon>
        <taxon>Streptophyta</taxon>
        <taxon>Embryophyta</taxon>
        <taxon>Tracheophyta</taxon>
        <taxon>Spermatophyta</taxon>
        <taxon>Magnoliopsida</taxon>
        <taxon>eudicotyledons</taxon>
        <taxon>Gunneridae</taxon>
        <taxon>Pentapetalae</taxon>
        <taxon>rosids</taxon>
        <taxon>malvids</taxon>
        <taxon>Brassicales</taxon>
        <taxon>Brassicaceae</taxon>
        <taxon>Coluteocarpeae</taxon>
        <taxon>Noccaea</taxon>
    </lineage>
</organism>
<evidence type="ECO:0000313" key="1">
    <source>
        <dbReference type="EMBL" id="JAU66310.1"/>
    </source>
</evidence>
<accession>A0A1J3HE79</accession>
<protein>
    <submittedName>
        <fullName evidence="1">Uncharacterized protein</fullName>
    </submittedName>
</protein>
<name>A0A1J3HE79_NOCCA</name>
<sequence length="85" mass="9789">MVSSNFSHKLFDLKFACSNPFGFICDCIYIDNASRSLDLEMNFMYPIFHGCVIGNPTKNLVTLFCFFASESDVERNMVFVHLKFI</sequence>
<dbReference type="AlphaFoldDB" id="A0A1J3HE79"/>
<dbReference type="EMBL" id="GEVL01011031">
    <property type="protein sequence ID" value="JAU66310.1"/>
    <property type="molecule type" value="Transcribed_RNA"/>
</dbReference>